<comment type="caution">
    <text evidence="2">The sequence shown here is derived from an EMBL/GenBank/DDBJ whole genome shotgun (WGS) entry which is preliminary data.</text>
</comment>
<evidence type="ECO:0000313" key="3">
    <source>
        <dbReference type="Proteomes" id="UP000677913"/>
    </source>
</evidence>
<dbReference type="AlphaFoldDB" id="A0A8J8BA91"/>
<evidence type="ECO:0000313" key="2">
    <source>
        <dbReference type="EMBL" id="MBS2961838.1"/>
    </source>
</evidence>
<dbReference type="EMBL" id="JAGSXH010000004">
    <property type="protein sequence ID" value="MBS2961838.1"/>
    <property type="molecule type" value="Genomic_DNA"/>
</dbReference>
<keyword evidence="3" id="KW-1185">Reference proteome</keyword>
<accession>A0A8J8BA91</accession>
<evidence type="ECO:0000259" key="1">
    <source>
        <dbReference type="Pfam" id="PF14280"/>
    </source>
</evidence>
<dbReference type="Proteomes" id="UP000677913">
    <property type="component" value="Unassembled WGS sequence"/>
</dbReference>
<gene>
    <name evidence="2" type="ORF">KGA66_02175</name>
</gene>
<dbReference type="InterPro" id="IPR025375">
    <property type="entry name" value="DUF4365"/>
</dbReference>
<dbReference type="RefSeq" id="WP_211463882.1">
    <property type="nucleotide sequence ID" value="NZ_JAGSXH010000004.1"/>
</dbReference>
<protein>
    <submittedName>
        <fullName evidence="2">DUF4365 domain-containing protein</fullName>
    </submittedName>
</protein>
<feature type="domain" description="DUF4365" evidence="1">
    <location>
        <begin position="63"/>
        <end position="201"/>
    </location>
</feature>
<organism evidence="2 3">
    <name type="scientific">Actinocrinis puniceicyclus</name>
    <dbReference type="NCBI Taxonomy" id="977794"/>
    <lineage>
        <taxon>Bacteria</taxon>
        <taxon>Bacillati</taxon>
        <taxon>Actinomycetota</taxon>
        <taxon>Actinomycetes</taxon>
        <taxon>Catenulisporales</taxon>
        <taxon>Actinospicaceae</taxon>
        <taxon>Actinocrinis</taxon>
    </lineage>
</organism>
<sequence length="210" mass="22384">MSALDTLSASSLGHDSAPSIHTETVGVLEPSAVVGSGCVALNGEVWQGHFAEGLVWALACAAGLNPGKRVLDVDGVDVQISFPGKAETRRYPQIEAQVKSCSNPTYVNDCFSYSIPIKNFNDLIGTVGTDFPVRRYLFLVHAPAAKTDYVDSSSASTHFRHAVYWVDLMDEQPIDPAQQATKSIHIPKANLLTVGSLQDLVKGTIGEGGN</sequence>
<name>A0A8J8BA91_9ACTN</name>
<reference evidence="2" key="1">
    <citation type="submission" date="2021-04" db="EMBL/GenBank/DDBJ databases">
        <title>Genome based classification of Actinospica acidithermotolerans sp. nov., an actinobacterium isolated from an Indonesian hot spring.</title>
        <authorList>
            <person name="Kusuma A.B."/>
            <person name="Putra K.E."/>
            <person name="Nafisah S."/>
            <person name="Loh J."/>
            <person name="Nouioui I."/>
            <person name="Goodfellow M."/>
        </authorList>
    </citation>
    <scope>NUCLEOTIDE SEQUENCE</scope>
    <source>
        <strain evidence="2">DSM 45618</strain>
    </source>
</reference>
<proteinExistence type="predicted"/>
<dbReference type="Pfam" id="PF14280">
    <property type="entry name" value="DUF4365"/>
    <property type="match status" value="1"/>
</dbReference>